<feature type="transmembrane region" description="Helical" evidence="17">
    <location>
        <begin position="57"/>
        <end position="81"/>
    </location>
</feature>
<dbReference type="SUPFAM" id="SSF46785">
    <property type="entry name" value="Winged helix' DNA-binding domain"/>
    <property type="match status" value="1"/>
</dbReference>
<evidence type="ECO:0000256" key="8">
    <source>
        <dbReference type="ARBA" id="ARBA00022840"/>
    </source>
</evidence>
<evidence type="ECO:0000256" key="9">
    <source>
        <dbReference type="ARBA" id="ARBA00022989"/>
    </source>
</evidence>
<dbReference type="PANTHER" id="PTHR22683">
    <property type="entry name" value="SPORULATION PROTEIN RELATED"/>
    <property type="match status" value="1"/>
</dbReference>
<dbReference type="InterPro" id="IPR036388">
    <property type="entry name" value="WH-like_DNA-bd_sf"/>
</dbReference>
<dbReference type="SUPFAM" id="SSF52540">
    <property type="entry name" value="P-loop containing nucleoside triphosphate hydrolases"/>
    <property type="match status" value="1"/>
</dbReference>
<evidence type="ECO:0000256" key="5">
    <source>
        <dbReference type="ARBA" id="ARBA00022692"/>
    </source>
</evidence>
<dbReference type="PANTHER" id="PTHR22683:SF41">
    <property type="entry name" value="DNA TRANSLOCASE FTSK"/>
    <property type="match status" value="1"/>
</dbReference>
<feature type="transmembrane region" description="Helical" evidence="17">
    <location>
        <begin position="158"/>
        <end position="181"/>
    </location>
</feature>
<accession>A0AA88ZPN0</accession>
<dbReference type="InterPro" id="IPR002543">
    <property type="entry name" value="FtsK_dom"/>
</dbReference>
<organism evidence="19 20">
    <name type="scientific">Clostridium novyi A str. 4570</name>
    <dbReference type="NCBI Taxonomy" id="1444290"/>
    <lineage>
        <taxon>Bacteria</taxon>
        <taxon>Bacillati</taxon>
        <taxon>Bacillota</taxon>
        <taxon>Clostridia</taxon>
        <taxon>Eubacteriales</taxon>
        <taxon>Clostridiaceae</taxon>
        <taxon>Clostridium</taxon>
    </lineage>
</organism>
<dbReference type="EMBL" id="JDRX01000005">
    <property type="protein sequence ID" value="KGN02845.1"/>
    <property type="molecule type" value="Genomic_DNA"/>
</dbReference>
<dbReference type="GO" id="GO:0051301">
    <property type="term" value="P:cell division"/>
    <property type="evidence" value="ECO:0007669"/>
    <property type="project" value="UniProtKB-KW"/>
</dbReference>
<dbReference type="GO" id="GO:0007059">
    <property type="term" value="P:chromosome segregation"/>
    <property type="evidence" value="ECO:0007669"/>
    <property type="project" value="UniProtKB-KW"/>
</dbReference>
<dbReference type="InterPro" id="IPR027417">
    <property type="entry name" value="P-loop_NTPase"/>
</dbReference>
<feature type="transmembrane region" description="Helical" evidence="17">
    <location>
        <begin position="28"/>
        <end position="51"/>
    </location>
</feature>
<keyword evidence="7" id="KW-0159">Chromosome partition</keyword>
<dbReference type="Pfam" id="PF13491">
    <property type="entry name" value="FtsK_4TM"/>
    <property type="match status" value="1"/>
</dbReference>
<dbReference type="InterPro" id="IPR025199">
    <property type="entry name" value="FtsK_4TM"/>
</dbReference>
<dbReference type="RefSeq" id="WP_039249137.1">
    <property type="nucleotide sequence ID" value="NZ_JDRX01000005.1"/>
</dbReference>
<dbReference type="InterPro" id="IPR041027">
    <property type="entry name" value="FtsK_alpha"/>
</dbReference>
<dbReference type="Pfam" id="PF17854">
    <property type="entry name" value="FtsK_alpha"/>
    <property type="match status" value="1"/>
</dbReference>
<keyword evidence="9 17" id="KW-1133">Transmembrane helix</keyword>
<keyword evidence="3" id="KW-1003">Cell membrane</keyword>
<evidence type="ECO:0000256" key="16">
    <source>
        <dbReference type="SAM" id="MobiDB-lite"/>
    </source>
</evidence>
<keyword evidence="10" id="KW-0238">DNA-binding</keyword>
<dbReference type="InterPro" id="IPR036390">
    <property type="entry name" value="WH_DNA-bd_sf"/>
</dbReference>
<dbReference type="Gene3D" id="3.30.980.40">
    <property type="match status" value="1"/>
</dbReference>
<dbReference type="SMART" id="SM00382">
    <property type="entry name" value="AAA"/>
    <property type="match status" value="1"/>
</dbReference>
<sequence length="781" mass="86817">MTKKKNKHSKKTSNVGQPSQIPDDIRGVAFITLGILMILSVFATDSSGILGRSIKKILIGLFGIGSYILPLLIIFVGITYINKNSKLNFNNRFYGIVILMINTLLFIQMVHINEYYLENDFMHGITKIFSEENAFHGGVISYMIDVPLYKLLGTVGSYIIFVAAYIISSLFIMQISLGELIQIIKGSSHQKSNVKVNSNDRDVICDDSENKTNVGDSFVKGINNKIKLVNFLKPKEKQENDDIKINTIDDNELTRNIKINEPKIMHNEPLQNTQMFNKSKNDENTYKEDTSSESINNEIQEKSHETSREYVFPSTELLNYNTSNAYDKNSKKELINYASKLEDTLNSFGVNAKVIQVTKGPSVTRFELQPSAGVKVSKITHLSDDIALNLAASSVRIEAPIPGKSAIGIEVPNKIVSPVYLREVIESSEFVNFDKNIAFAIGKDISGNCVVADLSKMPHLLIAGATGSGKSVCINTLIISLIYKYSPEDVKLLLVDPKVVELNIYNNIPHLLIPVVTNPKKAAGALNWAVTEMSRRYNLFAENNVRNIEGYNELVNKGRAENKLPWIVIVIDELADLMMVSPGEVEEYIARLAQMARAAGMHLVIATQRPSVDVITGVIKANIPSRISFAVSSQIDSRTIIDSAGAEKLLGKGDMLFYPVGESKPVRVQGAFISETEVENIVTFIKDKKGPANYEQNIINEINTKVEKQDSDSDELMDEAIKIALENGQISTSLLQRRLKIGYNRAARIIDDMEDKGIISGKNGSKPRQILVDNEELKNNE</sequence>
<evidence type="ECO:0000259" key="18">
    <source>
        <dbReference type="PROSITE" id="PS50901"/>
    </source>
</evidence>
<reference evidence="19 20" key="1">
    <citation type="submission" date="2014-01" db="EMBL/GenBank/DDBJ databases">
        <title>Plasmidome dynamics in the species complex Clostridium novyi sensu lato converts strains of independent lineages into distinctly different pathogens.</title>
        <authorList>
            <person name="Skarin H."/>
            <person name="Segerman B."/>
        </authorList>
    </citation>
    <scope>NUCLEOTIDE SEQUENCE [LARGE SCALE GENOMIC DNA]</scope>
    <source>
        <strain evidence="19 20">4570</strain>
    </source>
</reference>
<comment type="similarity">
    <text evidence="2">Belongs to the FtsK/SpoIIIE/SftA family.</text>
</comment>
<evidence type="ECO:0000256" key="3">
    <source>
        <dbReference type="ARBA" id="ARBA00022475"/>
    </source>
</evidence>
<comment type="function">
    <text evidence="13">Essential cell division protein that coordinates cell division and chromosome segregation. The N-terminus is involved in assembly of the cell-division machinery. The C-terminus functions as a DNA motor that moves dsDNA in an ATP-dependent manner towards the dif recombination site, which is located within the replication terminus region. Required for activation of the Xer recombinase, allowing activation of chromosome unlinking by recombination.</text>
</comment>
<evidence type="ECO:0000256" key="7">
    <source>
        <dbReference type="ARBA" id="ARBA00022829"/>
    </source>
</evidence>
<dbReference type="InterPro" id="IPR018541">
    <property type="entry name" value="Ftsk_gamma"/>
</dbReference>
<evidence type="ECO:0000256" key="12">
    <source>
        <dbReference type="ARBA" id="ARBA00023306"/>
    </source>
</evidence>
<dbReference type="GO" id="GO:0005524">
    <property type="term" value="F:ATP binding"/>
    <property type="evidence" value="ECO:0007669"/>
    <property type="project" value="UniProtKB-UniRule"/>
</dbReference>
<keyword evidence="8 15" id="KW-0067">ATP-binding</keyword>
<feature type="compositionally biased region" description="Basic and acidic residues" evidence="16">
    <location>
        <begin position="281"/>
        <end position="290"/>
    </location>
</feature>
<evidence type="ECO:0000256" key="13">
    <source>
        <dbReference type="ARBA" id="ARBA00024986"/>
    </source>
</evidence>
<dbReference type="Gene3D" id="3.40.50.300">
    <property type="entry name" value="P-loop containing nucleotide triphosphate hydrolases"/>
    <property type="match status" value="1"/>
</dbReference>
<evidence type="ECO:0000256" key="10">
    <source>
        <dbReference type="ARBA" id="ARBA00023125"/>
    </source>
</evidence>
<dbReference type="InterPro" id="IPR003593">
    <property type="entry name" value="AAA+_ATPase"/>
</dbReference>
<keyword evidence="11 17" id="KW-0472">Membrane</keyword>
<feature type="region of interest" description="Disordered" evidence="16">
    <location>
        <begin position="281"/>
        <end position="308"/>
    </location>
</feature>
<feature type="compositionally biased region" description="Basic and acidic residues" evidence="16">
    <location>
        <begin position="299"/>
        <end position="308"/>
    </location>
</feature>
<keyword evidence="6 15" id="KW-0547">Nucleotide-binding</keyword>
<evidence type="ECO:0000256" key="14">
    <source>
        <dbReference type="ARBA" id="ARBA00025923"/>
    </source>
</evidence>
<protein>
    <submittedName>
        <fullName evidence="19">Cell division protein FtsK</fullName>
    </submittedName>
</protein>
<name>A0AA88ZPN0_CLONO</name>
<dbReference type="GO" id="GO:0003677">
    <property type="term" value="F:DNA binding"/>
    <property type="evidence" value="ECO:0007669"/>
    <property type="project" value="UniProtKB-KW"/>
</dbReference>
<feature type="domain" description="FtsK" evidence="18">
    <location>
        <begin position="447"/>
        <end position="638"/>
    </location>
</feature>
<evidence type="ECO:0000256" key="11">
    <source>
        <dbReference type="ARBA" id="ARBA00023136"/>
    </source>
</evidence>
<evidence type="ECO:0000256" key="15">
    <source>
        <dbReference type="PROSITE-ProRule" id="PRU00289"/>
    </source>
</evidence>
<evidence type="ECO:0000256" key="1">
    <source>
        <dbReference type="ARBA" id="ARBA00004651"/>
    </source>
</evidence>
<dbReference type="Pfam" id="PF09397">
    <property type="entry name" value="FtsK_gamma"/>
    <property type="match status" value="1"/>
</dbReference>
<dbReference type="GO" id="GO:0005886">
    <property type="term" value="C:plasma membrane"/>
    <property type="evidence" value="ECO:0007669"/>
    <property type="project" value="UniProtKB-SubCell"/>
</dbReference>
<dbReference type="Pfam" id="PF01580">
    <property type="entry name" value="FtsK_SpoIIIE"/>
    <property type="match status" value="1"/>
</dbReference>
<evidence type="ECO:0000256" key="2">
    <source>
        <dbReference type="ARBA" id="ARBA00006474"/>
    </source>
</evidence>
<feature type="transmembrane region" description="Helical" evidence="17">
    <location>
        <begin position="93"/>
        <end position="112"/>
    </location>
</feature>
<evidence type="ECO:0000256" key="4">
    <source>
        <dbReference type="ARBA" id="ARBA00022618"/>
    </source>
</evidence>
<dbReference type="CDD" id="cd01127">
    <property type="entry name" value="TrwB_TraG_TraD_VirD4"/>
    <property type="match status" value="1"/>
</dbReference>
<feature type="binding site" evidence="15">
    <location>
        <begin position="464"/>
        <end position="471"/>
    </location>
    <ligand>
        <name>ATP</name>
        <dbReference type="ChEBI" id="CHEBI:30616"/>
    </ligand>
</feature>
<gene>
    <name evidence="19" type="ORF">Z969_03565</name>
</gene>
<keyword evidence="5 17" id="KW-0812">Transmembrane</keyword>
<comment type="subcellular location">
    <subcellularLocation>
        <location evidence="1">Cell membrane</location>
        <topology evidence="1">Multi-pass membrane protein</topology>
    </subcellularLocation>
</comment>
<dbReference type="Gene3D" id="1.10.10.10">
    <property type="entry name" value="Winged helix-like DNA-binding domain superfamily/Winged helix DNA-binding domain"/>
    <property type="match status" value="1"/>
</dbReference>
<evidence type="ECO:0000256" key="17">
    <source>
        <dbReference type="SAM" id="Phobius"/>
    </source>
</evidence>
<dbReference type="AlphaFoldDB" id="A0AA88ZPN0"/>
<dbReference type="InterPro" id="IPR050206">
    <property type="entry name" value="FtsK/SpoIIIE/SftA"/>
</dbReference>
<dbReference type="SMART" id="SM00843">
    <property type="entry name" value="Ftsk_gamma"/>
    <property type="match status" value="1"/>
</dbReference>
<dbReference type="PROSITE" id="PS50901">
    <property type="entry name" value="FTSK"/>
    <property type="match status" value="1"/>
</dbReference>
<evidence type="ECO:0000256" key="6">
    <source>
        <dbReference type="ARBA" id="ARBA00022741"/>
    </source>
</evidence>
<keyword evidence="4 19" id="KW-0132">Cell division</keyword>
<evidence type="ECO:0000313" key="20">
    <source>
        <dbReference type="Proteomes" id="UP000030016"/>
    </source>
</evidence>
<comment type="caution">
    <text evidence="19">The sequence shown here is derived from an EMBL/GenBank/DDBJ whole genome shotgun (WGS) entry which is preliminary data.</text>
</comment>
<dbReference type="Proteomes" id="UP000030016">
    <property type="component" value="Unassembled WGS sequence"/>
</dbReference>
<proteinExistence type="inferred from homology"/>
<keyword evidence="12" id="KW-0131">Cell cycle</keyword>
<evidence type="ECO:0000313" key="19">
    <source>
        <dbReference type="EMBL" id="KGN02845.1"/>
    </source>
</evidence>
<comment type="subunit">
    <text evidence="14">Homohexamer. Forms a ring that surrounds DNA.</text>
</comment>